<evidence type="ECO:0000259" key="2">
    <source>
        <dbReference type="Pfam" id="PF05168"/>
    </source>
</evidence>
<organism evidence="3 4">
    <name type="scientific">Methanospirillum stamsii</name>
    <dbReference type="NCBI Taxonomy" id="1277351"/>
    <lineage>
        <taxon>Archaea</taxon>
        <taxon>Methanobacteriati</taxon>
        <taxon>Methanobacteriota</taxon>
        <taxon>Stenosarchaea group</taxon>
        <taxon>Methanomicrobia</taxon>
        <taxon>Methanomicrobiales</taxon>
        <taxon>Methanospirillaceae</taxon>
        <taxon>Methanospirillum</taxon>
    </lineage>
</organism>
<evidence type="ECO:0000313" key="3">
    <source>
        <dbReference type="EMBL" id="PWR70478.1"/>
    </source>
</evidence>
<accession>A0A2V2N1R8</accession>
<dbReference type="PANTHER" id="PTHR36565:SF5">
    <property type="entry name" value="TOXIN MJ0605-RELATED"/>
    <property type="match status" value="1"/>
</dbReference>
<feature type="domain" description="HEPN" evidence="2">
    <location>
        <begin position="12"/>
        <end position="124"/>
    </location>
</feature>
<proteinExistence type="inferred from homology"/>
<reference evidence="3 4" key="1">
    <citation type="submission" date="2018-05" db="EMBL/GenBank/DDBJ databases">
        <title>Draft genome of Methanospirillum stamsii Pt1.</title>
        <authorList>
            <person name="Dueholm M.S."/>
            <person name="Nielsen P.H."/>
            <person name="Bakmann L.F."/>
            <person name="Otzen D.E."/>
        </authorList>
    </citation>
    <scope>NUCLEOTIDE SEQUENCE [LARGE SCALE GENOMIC DNA]</scope>
    <source>
        <strain evidence="3 4">Pt1</strain>
    </source>
</reference>
<evidence type="ECO:0000256" key="1">
    <source>
        <dbReference type="ARBA" id="ARBA00038248"/>
    </source>
</evidence>
<gene>
    <name evidence="3" type="ORF">DLD82_15510</name>
</gene>
<dbReference type="Pfam" id="PF05168">
    <property type="entry name" value="HEPN"/>
    <property type="match status" value="1"/>
</dbReference>
<dbReference type="Proteomes" id="UP000245934">
    <property type="component" value="Unassembled WGS sequence"/>
</dbReference>
<name>A0A2V2N1R8_9EURY</name>
<dbReference type="RefSeq" id="WP_109942039.1">
    <property type="nucleotide sequence ID" value="NZ_CP176366.1"/>
</dbReference>
<dbReference type="GeneID" id="97610250"/>
<dbReference type="InterPro" id="IPR052226">
    <property type="entry name" value="UPF0332_toxin"/>
</dbReference>
<dbReference type="InterPro" id="IPR007842">
    <property type="entry name" value="HEPN_dom"/>
</dbReference>
<evidence type="ECO:0000313" key="4">
    <source>
        <dbReference type="Proteomes" id="UP000245934"/>
    </source>
</evidence>
<sequence length="130" mass="14695">MFPNNEEIALNIRAASERLTAAEFLMEKGLFSDTVNRAYYAMFHVANAILLTRSIIVKTHTGLITQFGQAFILTGEIDKEYGRMLANAEELQEKADYSVNSDITREQAEYVLHDAGSFLKMVKSRLKTIN</sequence>
<protein>
    <submittedName>
        <fullName evidence="3">HEPN domain-containing protein</fullName>
    </submittedName>
</protein>
<dbReference type="AlphaFoldDB" id="A0A2V2N1R8"/>
<dbReference type="EMBL" id="QGMZ01000041">
    <property type="protein sequence ID" value="PWR70478.1"/>
    <property type="molecule type" value="Genomic_DNA"/>
</dbReference>
<comment type="caution">
    <text evidence="3">The sequence shown here is derived from an EMBL/GenBank/DDBJ whole genome shotgun (WGS) entry which is preliminary data.</text>
</comment>
<comment type="similarity">
    <text evidence="1">Belongs to the UPF0332 family.</text>
</comment>
<dbReference type="PANTHER" id="PTHR36565">
    <property type="entry name" value="UPF0332 PROTEIN TM_1000"/>
    <property type="match status" value="1"/>
</dbReference>
<dbReference type="OrthoDB" id="101012at2157"/>
<keyword evidence="4" id="KW-1185">Reference proteome</keyword>
<dbReference type="Gene3D" id="1.20.120.330">
    <property type="entry name" value="Nucleotidyltransferases domain 2"/>
    <property type="match status" value="1"/>
</dbReference>